<evidence type="ECO:0000313" key="2">
    <source>
        <dbReference type="EMBL" id="KAD4385987.1"/>
    </source>
</evidence>
<organism evidence="2 3">
    <name type="scientific">Mikania micrantha</name>
    <name type="common">bitter vine</name>
    <dbReference type="NCBI Taxonomy" id="192012"/>
    <lineage>
        <taxon>Eukaryota</taxon>
        <taxon>Viridiplantae</taxon>
        <taxon>Streptophyta</taxon>
        <taxon>Embryophyta</taxon>
        <taxon>Tracheophyta</taxon>
        <taxon>Spermatophyta</taxon>
        <taxon>Magnoliopsida</taxon>
        <taxon>eudicotyledons</taxon>
        <taxon>Gunneridae</taxon>
        <taxon>Pentapetalae</taxon>
        <taxon>asterids</taxon>
        <taxon>campanulids</taxon>
        <taxon>Asterales</taxon>
        <taxon>Asteraceae</taxon>
        <taxon>Asteroideae</taxon>
        <taxon>Heliantheae alliance</taxon>
        <taxon>Eupatorieae</taxon>
        <taxon>Mikania</taxon>
    </lineage>
</organism>
<dbReference type="AlphaFoldDB" id="A0A5N6N7B0"/>
<evidence type="ECO:0000313" key="3">
    <source>
        <dbReference type="Proteomes" id="UP000326396"/>
    </source>
</evidence>
<sequence>MKREPVEMSTLTDGQDNTRRDEEVSTLTDGLVDYSRESVKDGRKEGDQWRRCVGGVVDYRSMEGYGSATMLGKKEIDGGLFIDGREEKTYGGVLLWQRDKERERWCL</sequence>
<protein>
    <submittedName>
        <fullName evidence="2">Uncharacterized protein</fullName>
    </submittedName>
</protein>
<name>A0A5N6N7B0_9ASTR</name>
<gene>
    <name evidence="2" type="ORF">E3N88_26156</name>
</gene>
<dbReference type="Proteomes" id="UP000326396">
    <property type="component" value="Linkage Group LG3"/>
</dbReference>
<proteinExistence type="predicted"/>
<dbReference type="EMBL" id="SZYD01000013">
    <property type="protein sequence ID" value="KAD4385987.1"/>
    <property type="molecule type" value="Genomic_DNA"/>
</dbReference>
<evidence type="ECO:0000256" key="1">
    <source>
        <dbReference type="SAM" id="MobiDB-lite"/>
    </source>
</evidence>
<feature type="region of interest" description="Disordered" evidence="1">
    <location>
        <begin position="1"/>
        <end position="27"/>
    </location>
</feature>
<accession>A0A5N6N7B0</accession>
<comment type="caution">
    <text evidence="2">The sequence shown here is derived from an EMBL/GenBank/DDBJ whole genome shotgun (WGS) entry which is preliminary data.</text>
</comment>
<reference evidence="2 3" key="1">
    <citation type="submission" date="2019-05" db="EMBL/GenBank/DDBJ databases">
        <title>Mikania micrantha, genome provides insights into the molecular mechanism of rapid growth.</title>
        <authorList>
            <person name="Liu B."/>
        </authorList>
    </citation>
    <scope>NUCLEOTIDE SEQUENCE [LARGE SCALE GENOMIC DNA]</scope>
    <source>
        <strain evidence="2">NLD-2019</strain>
        <tissue evidence="2">Leaf</tissue>
    </source>
</reference>
<keyword evidence="3" id="KW-1185">Reference proteome</keyword>